<proteinExistence type="predicted"/>
<dbReference type="Proteomes" id="UP000468901">
    <property type="component" value="Unassembled WGS sequence"/>
</dbReference>
<sequence length="402" mass="43514">MQGRPNTTDDMVQGQAAYVAMLYLNDSYSENVLQTRLNVIGVQNPYIGKGGIVGAIKDLAKMRSPRLLIVDISGVDDPLERVHELAALCDPQVGVIVVGETNDVVLYRSLKNAGVSEYFFKPIVGDVVGHTCNALLNGAVEQTSPGIGIGKLVLLLGTRGGAGVTTIATQLSLYLANERKRRTVLVDLDLEAGDVALQLGVEPQRALGEVLAHPERIDDLFLERGVTHISDRLDLLASLEPLDDAAHYEEDAVLSLLTNLVRTYRYVFVDLPVHSAIHLPRLMRQPGTCFLISDCTLTAARDVARWRTALGANSVNRTTFHILNKKGADFALPFDEFLHAVGTPPDVVISYKHEVGRASVLGATEVVKCRSFMQELGPALQIISGEGVHAPKRGFLRGILGG</sequence>
<accession>A0A6N6VG59</accession>
<dbReference type="PANTHER" id="PTHR43384:SF6">
    <property type="entry name" value="SEPTUM SITE-DETERMINING PROTEIN MIND HOMOLOG, CHLOROPLASTIC"/>
    <property type="match status" value="1"/>
</dbReference>
<keyword evidence="2" id="KW-0067">ATP-binding</keyword>
<evidence type="ECO:0000313" key="3">
    <source>
        <dbReference type="EMBL" id="KAB7738887.1"/>
    </source>
</evidence>
<protein>
    <submittedName>
        <fullName evidence="3">Response regulator receiver protein</fullName>
    </submittedName>
</protein>
<dbReference type="EMBL" id="WESC01000015">
    <property type="protein sequence ID" value="KAB7738887.1"/>
    <property type="molecule type" value="Genomic_DNA"/>
</dbReference>
<dbReference type="InterPro" id="IPR027417">
    <property type="entry name" value="P-loop_NTPase"/>
</dbReference>
<dbReference type="PANTHER" id="PTHR43384">
    <property type="entry name" value="SEPTUM SITE-DETERMINING PROTEIN MIND HOMOLOG, CHLOROPLASTIC-RELATED"/>
    <property type="match status" value="1"/>
</dbReference>
<dbReference type="RefSeq" id="WP_152217162.1">
    <property type="nucleotide sequence ID" value="NZ_JBAQYD010000012.1"/>
</dbReference>
<evidence type="ECO:0000256" key="1">
    <source>
        <dbReference type="ARBA" id="ARBA00022741"/>
    </source>
</evidence>
<evidence type="ECO:0000256" key="2">
    <source>
        <dbReference type="ARBA" id="ARBA00022840"/>
    </source>
</evidence>
<dbReference type="GO" id="GO:0016887">
    <property type="term" value="F:ATP hydrolysis activity"/>
    <property type="evidence" value="ECO:0007669"/>
    <property type="project" value="TreeGrafter"/>
</dbReference>
<comment type="caution">
    <text evidence="3">The sequence shown here is derived from an EMBL/GenBank/DDBJ whole genome shotgun (WGS) entry which is preliminary data.</text>
</comment>
<name>A0A6N6VG59_9HYPH</name>
<keyword evidence="1" id="KW-0547">Nucleotide-binding</keyword>
<dbReference type="SUPFAM" id="SSF52540">
    <property type="entry name" value="P-loop containing nucleoside triphosphate hydrolases"/>
    <property type="match status" value="1"/>
</dbReference>
<organism evidence="3 4">
    <name type="scientific">Parvibaculum sedimenti</name>
    <dbReference type="NCBI Taxonomy" id="2608632"/>
    <lineage>
        <taxon>Bacteria</taxon>
        <taxon>Pseudomonadati</taxon>
        <taxon>Pseudomonadota</taxon>
        <taxon>Alphaproteobacteria</taxon>
        <taxon>Hyphomicrobiales</taxon>
        <taxon>Parvibaculaceae</taxon>
        <taxon>Parvibaculum</taxon>
    </lineage>
</organism>
<dbReference type="GO" id="GO:0005829">
    <property type="term" value="C:cytosol"/>
    <property type="evidence" value="ECO:0007669"/>
    <property type="project" value="TreeGrafter"/>
</dbReference>
<gene>
    <name evidence="3" type="ORF">F2P47_14820</name>
</gene>
<dbReference type="Gene3D" id="3.40.50.2300">
    <property type="match status" value="1"/>
</dbReference>
<dbReference type="AlphaFoldDB" id="A0A6N6VG59"/>
<dbReference type="InterPro" id="IPR050625">
    <property type="entry name" value="ParA/MinD_ATPase"/>
</dbReference>
<evidence type="ECO:0000313" key="4">
    <source>
        <dbReference type="Proteomes" id="UP000468901"/>
    </source>
</evidence>
<reference evidence="3 4" key="1">
    <citation type="submission" date="2019-09" db="EMBL/GenBank/DDBJ databases">
        <title>Parvibaculum sedimenti sp. nov., isolated from sediment.</title>
        <authorList>
            <person name="Wang Y."/>
        </authorList>
    </citation>
    <scope>NUCLEOTIDE SEQUENCE [LARGE SCALE GENOMIC DNA]</scope>
    <source>
        <strain evidence="3 4">HXT-9</strain>
    </source>
</reference>
<dbReference type="Gene3D" id="3.40.50.300">
    <property type="entry name" value="P-loop containing nucleotide triphosphate hydrolases"/>
    <property type="match status" value="1"/>
</dbReference>
<keyword evidence="4" id="KW-1185">Reference proteome</keyword>
<dbReference type="GO" id="GO:0009898">
    <property type="term" value="C:cytoplasmic side of plasma membrane"/>
    <property type="evidence" value="ECO:0007669"/>
    <property type="project" value="TreeGrafter"/>
</dbReference>
<dbReference type="GO" id="GO:0051782">
    <property type="term" value="P:negative regulation of cell division"/>
    <property type="evidence" value="ECO:0007669"/>
    <property type="project" value="TreeGrafter"/>
</dbReference>
<dbReference type="GO" id="GO:0005524">
    <property type="term" value="F:ATP binding"/>
    <property type="evidence" value="ECO:0007669"/>
    <property type="project" value="UniProtKB-KW"/>
</dbReference>